<dbReference type="AlphaFoldDB" id="A0A0A0JK12"/>
<evidence type="ECO:0008006" key="3">
    <source>
        <dbReference type="Google" id="ProtNLM"/>
    </source>
</evidence>
<dbReference type="PANTHER" id="PTHR36932:SF1">
    <property type="entry name" value="CAPSULAR POLYSACCHARIDE BIOSYNTHESIS PROTEIN"/>
    <property type="match status" value="1"/>
</dbReference>
<dbReference type="eggNOG" id="COG1541">
    <property type="taxonomic scope" value="Bacteria"/>
</dbReference>
<proteinExistence type="predicted"/>
<sequence length="460" mass="50212">MSMRVSLLAKVLSRHRELRRRESWTRPELLAHQQRSQAALRNFAFKASPFYRRFHQGLGGAPLSELPVLTKATLMEHFDEVVTHRGIELEDLRSFLPRMAAGELFRGKYYVSATSGTTGEPGVFLWDADEWAGVLASYSRPYAWGGVDPRLTRRTKMAVVSSTTPWHQSALVGATVDSPFIPTLRLDSGTPVDELAPLLQAFRTDVVVGYASVLGLLAAEQLAGRLAISPQASFSSSEVLTDRTRRLIESAWGHEPFGVYAATETAGIAAECEYHSGMHLFEDSVITEVVDEDYRPVALGEYGAKVLVTVLGSRLLPLIRYEMGDSVRLSPADPCPCGRPFARLDGIQGREQEALRMVRPSGGHVVVQPAVFHNVMDTVPVTAWQIVQDANGLTILVVGLATHSDPGRIARSVGEALTRIGTAQTSIRVERVDAIPRTRLGKAPLIRSAAGSLNTGNDPL</sequence>
<accession>A0A0A0JK12</accession>
<dbReference type="InterPro" id="IPR053158">
    <property type="entry name" value="CapK_Type1_Caps_Biosynth"/>
</dbReference>
<evidence type="ECO:0000313" key="2">
    <source>
        <dbReference type="Proteomes" id="UP000030013"/>
    </source>
</evidence>
<comment type="caution">
    <text evidence="1">The sequence shown here is derived from an EMBL/GenBank/DDBJ whole genome shotgun (WGS) entry which is preliminary data.</text>
</comment>
<protein>
    <recommendedName>
        <fullName evidence="3">Coenzyme F390 synthetase</fullName>
    </recommendedName>
</protein>
<gene>
    <name evidence="1" type="ORF">N801_01080</name>
</gene>
<organism evidence="1 2">
    <name type="scientific">Knoellia aerolata DSM 18566</name>
    <dbReference type="NCBI Taxonomy" id="1385519"/>
    <lineage>
        <taxon>Bacteria</taxon>
        <taxon>Bacillati</taxon>
        <taxon>Actinomycetota</taxon>
        <taxon>Actinomycetes</taxon>
        <taxon>Micrococcales</taxon>
        <taxon>Intrasporangiaceae</taxon>
        <taxon>Knoellia</taxon>
    </lineage>
</organism>
<dbReference type="STRING" id="1385519.N801_01080"/>
<reference evidence="1 2" key="1">
    <citation type="submission" date="2013-08" db="EMBL/GenBank/DDBJ databases">
        <title>The genome sequence of Knoellia aerolata.</title>
        <authorList>
            <person name="Zhu W."/>
            <person name="Wang G."/>
        </authorList>
    </citation>
    <scope>NUCLEOTIDE SEQUENCE [LARGE SCALE GENOMIC DNA]</scope>
    <source>
        <strain evidence="1 2">DSM 18566</strain>
    </source>
</reference>
<dbReference type="SUPFAM" id="SSF56801">
    <property type="entry name" value="Acetyl-CoA synthetase-like"/>
    <property type="match status" value="1"/>
</dbReference>
<dbReference type="Gene3D" id="3.40.50.12780">
    <property type="entry name" value="N-terminal domain of ligase-like"/>
    <property type="match status" value="1"/>
</dbReference>
<keyword evidence="2" id="KW-1185">Reference proteome</keyword>
<name>A0A0A0JK12_9MICO</name>
<dbReference type="EMBL" id="AVPL01000107">
    <property type="protein sequence ID" value="KGN37074.1"/>
    <property type="molecule type" value="Genomic_DNA"/>
</dbReference>
<dbReference type="InterPro" id="IPR042099">
    <property type="entry name" value="ANL_N_sf"/>
</dbReference>
<dbReference type="PANTHER" id="PTHR36932">
    <property type="entry name" value="CAPSULAR POLYSACCHARIDE BIOSYNTHESIS PROTEIN"/>
    <property type="match status" value="1"/>
</dbReference>
<dbReference type="Proteomes" id="UP000030013">
    <property type="component" value="Unassembled WGS sequence"/>
</dbReference>
<evidence type="ECO:0000313" key="1">
    <source>
        <dbReference type="EMBL" id="KGN37074.1"/>
    </source>
</evidence>